<protein>
    <submittedName>
        <fullName evidence="4">Uncharacterized protein</fullName>
    </submittedName>
</protein>
<dbReference type="Proteomes" id="UP000724874">
    <property type="component" value="Unassembled WGS sequence"/>
</dbReference>
<organism evidence="4 5">
    <name type="scientific">Gymnopilus junonius</name>
    <name type="common">Spectacular rustgill mushroom</name>
    <name type="synonym">Gymnopilus spectabilis subsp. junonius</name>
    <dbReference type="NCBI Taxonomy" id="109634"/>
    <lineage>
        <taxon>Eukaryota</taxon>
        <taxon>Fungi</taxon>
        <taxon>Dikarya</taxon>
        <taxon>Basidiomycota</taxon>
        <taxon>Agaricomycotina</taxon>
        <taxon>Agaricomycetes</taxon>
        <taxon>Agaricomycetidae</taxon>
        <taxon>Agaricales</taxon>
        <taxon>Agaricineae</taxon>
        <taxon>Hymenogastraceae</taxon>
        <taxon>Gymnopilus</taxon>
    </lineage>
</organism>
<evidence type="ECO:0000313" key="5">
    <source>
        <dbReference type="Proteomes" id="UP000724874"/>
    </source>
</evidence>
<feature type="region of interest" description="Disordered" evidence="3">
    <location>
        <begin position="154"/>
        <end position="180"/>
    </location>
</feature>
<comment type="caution">
    <text evidence="4">The sequence shown here is derived from an EMBL/GenBank/DDBJ whole genome shotgun (WGS) entry which is preliminary data.</text>
</comment>
<keyword evidence="2" id="KW-0687">Ribonucleoprotein</keyword>
<sequence length="571" mass="64044">MAGEGNSALKTRNQSSLILPLCNEIGHGTPSPCLRRHLTCWLHCPILFPADATISRPDLHRLVIVQATALVEIEGDREDRNGCRRLPRSSSARPDFRELLSDERGRRESCMDGEFKINTAFTLVEIEDDRKSGEGFISRQVTLRVASLYTANQARDLEEPPGRGQDVGLESVKSLPPPPKNIVHRYQSQPRTIEGHLVVTNAIDLSSFANCAVNTDAPLKFVDDVRWHRAREGLKLNSLRLRVTNHLPTQRRLRDFRLKLPPDRFISGSFTNRNQSRIVDTDLRVDHHLFMKPHVNILVIALYDTDAPLKFMRQSPLPMDTNHPHHPLLMNTMIGGFGRRWGECRMTSFKLAGDRLLVVANAIDPPSYVNIPVIAFCNTDAPLKFVDRSREGLNSRRLCNVRERAVGWDSDEIALELAAGCLTPCKGVNTSWDPSPTSRACRIHGSELGGSPAPRERILWITNGCLRPSDASWTCQRFLGPVYRVKSVPHLKSELVGLPAFGERSARVLGARTAYQDSRAPSGANHGRRGFMSRMRSVHTVPLRVWDNEEIDQDVLLSPGAKNLDTRQHDA</sequence>
<gene>
    <name evidence="4" type="ORF">CPB84DRAFT_1850617</name>
</gene>
<evidence type="ECO:0000313" key="4">
    <source>
        <dbReference type="EMBL" id="KAF8884570.1"/>
    </source>
</evidence>
<dbReference type="EMBL" id="JADNYJ010000107">
    <property type="protein sequence ID" value="KAF8884570.1"/>
    <property type="molecule type" value="Genomic_DNA"/>
</dbReference>
<name>A0A9P5NFH5_GYMJU</name>
<evidence type="ECO:0000256" key="2">
    <source>
        <dbReference type="ARBA" id="ARBA00023274"/>
    </source>
</evidence>
<dbReference type="GO" id="GO:0015935">
    <property type="term" value="C:small ribosomal subunit"/>
    <property type="evidence" value="ECO:0007669"/>
    <property type="project" value="InterPro"/>
</dbReference>
<evidence type="ECO:0000256" key="3">
    <source>
        <dbReference type="SAM" id="MobiDB-lite"/>
    </source>
</evidence>
<accession>A0A9P5NFH5</accession>
<dbReference type="AlphaFoldDB" id="A0A9P5NFH5"/>
<keyword evidence="1" id="KW-0689">Ribosomal protein</keyword>
<dbReference type="GO" id="GO:0006412">
    <property type="term" value="P:translation"/>
    <property type="evidence" value="ECO:0007669"/>
    <property type="project" value="InterPro"/>
</dbReference>
<dbReference type="Gene3D" id="3.40.50.10490">
    <property type="entry name" value="Glucose-6-phosphate isomerase like protein, domain 1"/>
    <property type="match status" value="1"/>
</dbReference>
<proteinExistence type="predicted"/>
<evidence type="ECO:0000256" key="1">
    <source>
        <dbReference type="ARBA" id="ARBA00022980"/>
    </source>
</evidence>
<dbReference type="GO" id="GO:0003735">
    <property type="term" value="F:structural constituent of ribosome"/>
    <property type="evidence" value="ECO:0007669"/>
    <property type="project" value="InterPro"/>
</dbReference>
<dbReference type="InterPro" id="IPR005707">
    <property type="entry name" value="Ribosomal_uS2_euk/arc"/>
</dbReference>
<reference evidence="4" key="1">
    <citation type="submission" date="2020-11" db="EMBL/GenBank/DDBJ databases">
        <authorList>
            <consortium name="DOE Joint Genome Institute"/>
            <person name="Ahrendt S."/>
            <person name="Riley R."/>
            <person name="Andreopoulos W."/>
            <person name="LaButti K."/>
            <person name="Pangilinan J."/>
            <person name="Ruiz-duenas F.J."/>
            <person name="Barrasa J.M."/>
            <person name="Sanchez-Garcia M."/>
            <person name="Camarero S."/>
            <person name="Miyauchi S."/>
            <person name="Serrano A."/>
            <person name="Linde D."/>
            <person name="Babiker R."/>
            <person name="Drula E."/>
            <person name="Ayuso-Fernandez I."/>
            <person name="Pacheco R."/>
            <person name="Padilla G."/>
            <person name="Ferreira P."/>
            <person name="Barriuso J."/>
            <person name="Kellner H."/>
            <person name="Castanera R."/>
            <person name="Alfaro M."/>
            <person name="Ramirez L."/>
            <person name="Pisabarro A.G."/>
            <person name="Kuo A."/>
            <person name="Tritt A."/>
            <person name="Lipzen A."/>
            <person name="He G."/>
            <person name="Yan M."/>
            <person name="Ng V."/>
            <person name="Cullen D."/>
            <person name="Martin F."/>
            <person name="Rosso M.-N."/>
            <person name="Henrissat B."/>
            <person name="Hibbett D."/>
            <person name="Martinez A.T."/>
            <person name="Grigoriev I.V."/>
        </authorList>
    </citation>
    <scope>NUCLEOTIDE SEQUENCE</scope>
    <source>
        <strain evidence="4">AH 44721</strain>
    </source>
</reference>
<keyword evidence="5" id="KW-1185">Reference proteome</keyword>
<dbReference type="PANTHER" id="PTHR11489">
    <property type="entry name" value="40S RIBOSOMAL PROTEIN SA"/>
    <property type="match status" value="1"/>
</dbReference>